<dbReference type="HOGENOM" id="CLU_1945665_0_0_0"/>
<gene>
    <name evidence="1" type="ORF">J421_1962</name>
</gene>
<proteinExistence type="predicted"/>
<dbReference type="KEGG" id="gba:J421_1962"/>
<accession>W0REF8</accession>
<reference evidence="1 2" key="1">
    <citation type="journal article" date="2014" name="Genome Announc.">
        <title>Genome Sequence and Methylome of Soil Bacterium Gemmatirosa kalamazoonensis KBS708T, a Member of the Rarely Cultivated Gemmatimonadetes Phylum.</title>
        <authorList>
            <person name="Debruyn J.M."/>
            <person name="Radosevich M."/>
            <person name="Wommack K.E."/>
            <person name="Polson S.W."/>
            <person name="Hauser L.J."/>
            <person name="Fawaz M.N."/>
            <person name="Korlach J."/>
            <person name="Tsai Y.C."/>
        </authorList>
    </citation>
    <scope>NUCLEOTIDE SEQUENCE [LARGE SCALE GENOMIC DNA]</scope>
    <source>
        <strain evidence="1 2">KBS708</strain>
    </source>
</reference>
<keyword evidence="2" id="KW-1185">Reference proteome</keyword>
<dbReference type="PROSITE" id="PS51257">
    <property type="entry name" value="PROKAR_LIPOPROTEIN"/>
    <property type="match status" value="1"/>
</dbReference>
<dbReference type="Proteomes" id="UP000019151">
    <property type="component" value="Chromosome"/>
</dbReference>
<evidence type="ECO:0000313" key="1">
    <source>
        <dbReference type="EMBL" id="AHG89499.1"/>
    </source>
</evidence>
<organism evidence="1 2">
    <name type="scientific">Gemmatirosa kalamazoonensis</name>
    <dbReference type="NCBI Taxonomy" id="861299"/>
    <lineage>
        <taxon>Bacteria</taxon>
        <taxon>Pseudomonadati</taxon>
        <taxon>Gemmatimonadota</taxon>
        <taxon>Gemmatimonadia</taxon>
        <taxon>Gemmatimonadales</taxon>
        <taxon>Gemmatimonadaceae</taxon>
        <taxon>Gemmatirosa</taxon>
    </lineage>
</organism>
<dbReference type="STRING" id="861299.J421_1962"/>
<protein>
    <submittedName>
        <fullName evidence="1">Uncharacterized protein</fullName>
    </submittedName>
</protein>
<name>W0REF8_9BACT</name>
<evidence type="ECO:0000313" key="2">
    <source>
        <dbReference type="Proteomes" id="UP000019151"/>
    </source>
</evidence>
<dbReference type="EMBL" id="CP007128">
    <property type="protein sequence ID" value="AHG89499.1"/>
    <property type="molecule type" value="Genomic_DNA"/>
</dbReference>
<dbReference type="InParanoid" id="W0REF8"/>
<sequence length="129" mass="12749">MRSAFCWAADTAASALRDDAANVSGSSTTSGCPAATRWPGVTSTCVTRPCVGTPSDATCPACATTVPIALTDSVNGCAATTAVRAPTTAGTADSPSAASDSCLQAAAASATARRARRVIVSRVIGKRRG</sequence>
<dbReference type="AlphaFoldDB" id="W0REF8"/>